<dbReference type="UniPathway" id="UPA00940"/>
<keyword evidence="7 14" id="KW-0443">Lipid metabolism</keyword>
<dbReference type="EC" id="1.1.1.94" evidence="11 14"/>
<feature type="binding site" evidence="14">
    <location>
        <position position="286"/>
    </location>
    <ligand>
        <name>NADPH</name>
        <dbReference type="ChEBI" id="CHEBI:57783"/>
    </ligand>
</feature>
<feature type="binding site" evidence="14">
    <location>
        <position position="56"/>
    </location>
    <ligand>
        <name>NADPH</name>
        <dbReference type="ChEBI" id="CHEBI:57783"/>
    </ligand>
</feature>
<feature type="binding site" evidence="14">
    <location>
        <position position="260"/>
    </location>
    <ligand>
        <name>NADPH</name>
        <dbReference type="ChEBI" id="CHEBI:57783"/>
    </ligand>
</feature>
<dbReference type="PRINTS" id="PR00077">
    <property type="entry name" value="GPDHDRGNASE"/>
</dbReference>
<keyword evidence="14" id="KW-0963">Cytoplasm</keyword>
<keyword evidence="3 14" id="KW-0547">Nucleotide-binding</keyword>
<feature type="binding site" evidence="14">
    <location>
        <position position="284"/>
    </location>
    <ligand>
        <name>NADPH</name>
        <dbReference type="ChEBI" id="CHEBI:57783"/>
    </ligand>
</feature>
<feature type="domain" description="Glycerol-3-phosphate dehydrogenase NAD-dependent C-terminal" evidence="20">
    <location>
        <begin position="185"/>
        <end position="325"/>
    </location>
</feature>
<evidence type="ECO:0000256" key="10">
    <source>
        <dbReference type="ARBA" id="ARBA00052716"/>
    </source>
</evidence>
<dbReference type="InterPro" id="IPR006109">
    <property type="entry name" value="G3P_DH_NAD-dep_C"/>
</dbReference>
<evidence type="ECO:0000256" key="16">
    <source>
        <dbReference type="PIRSR" id="PIRSR000114-2"/>
    </source>
</evidence>
<dbReference type="FunFam" id="1.10.1040.10:FF:000001">
    <property type="entry name" value="Glycerol-3-phosphate dehydrogenase [NAD(P)+]"/>
    <property type="match status" value="1"/>
</dbReference>
<evidence type="ECO:0000256" key="11">
    <source>
        <dbReference type="ARBA" id="ARBA00066687"/>
    </source>
</evidence>
<feature type="binding site" evidence="14">
    <location>
        <position position="261"/>
    </location>
    <ligand>
        <name>sn-glycerol 3-phosphate</name>
        <dbReference type="ChEBI" id="CHEBI:57597"/>
    </ligand>
</feature>
<keyword evidence="5 14" id="KW-0560">Oxidoreductase</keyword>
<evidence type="ECO:0000259" key="20">
    <source>
        <dbReference type="Pfam" id="PF07479"/>
    </source>
</evidence>
<evidence type="ECO:0000256" key="13">
    <source>
        <dbReference type="ARBA" id="ARBA00080511"/>
    </source>
</evidence>
<dbReference type="InterPro" id="IPR013328">
    <property type="entry name" value="6PGD_dom2"/>
</dbReference>
<dbReference type="NCBIfam" id="NF000942">
    <property type="entry name" value="PRK00094.1-4"/>
    <property type="match status" value="1"/>
</dbReference>
<dbReference type="Gene3D" id="1.10.1040.10">
    <property type="entry name" value="N-(1-d-carboxylethyl)-l-norvaline Dehydrogenase, domain 2"/>
    <property type="match status" value="1"/>
</dbReference>
<dbReference type="RefSeq" id="WP_183814751.1">
    <property type="nucleotide sequence ID" value="NZ_JACHOB010000001.1"/>
</dbReference>
<dbReference type="SUPFAM" id="SSF48179">
    <property type="entry name" value="6-phosphogluconate dehydrogenase C-terminal domain-like"/>
    <property type="match status" value="1"/>
</dbReference>
<feature type="binding site" evidence="17">
    <location>
        <begin position="15"/>
        <end position="20"/>
    </location>
    <ligand>
        <name>NAD(+)</name>
        <dbReference type="ChEBI" id="CHEBI:57540"/>
    </ligand>
</feature>
<dbReference type="GO" id="GO:0046168">
    <property type="term" value="P:glycerol-3-phosphate catabolic process"/>
    <property type="evidence" value="ECO:0007669"/>
    <property type="project" value="InterPro"/>
</dbReference>
<gene>
    <name evidence="14" type="primary">gpsA</name>
    <name evidence="21" type="ORF">GGQ59_000057</name>
</gene>
<feature type="binding site" evidence="14">
    <location>
        <position position="19"/>
    </location>
    <ligand>
        <name>NADPH</name>
        <dbReference type="ChEBI" id="CHEBI:57783"/>
    </ligand>
</feature>
<reference evidence="21 22" key="1">
    <citation type="submission" date="2020-08" db="EMBL/GenBank/DDBJ databases">
        <title>Genomic Encyclopedia of Type Strains, Phase IV (KMG-IV): sequencing the most valuable type-strain genomes for metagenomic binning, comparative biology and taxonomic classification.</title>
        <authorList>
            <person name="Goeker M."/>
        </authorList>
    </citation>
    <scope>NUCLEOTIDE SEQUENCE [LARGE SCALE GENOMIC DNA]</scope>
    <source>
        <strain evidence="21 22">DSM 102850</strain>
    </source>
</reference>
<dbReference type="HAMAP" id="MF_00394">
    <property type="entry name" value="NAD_Glyc3P_dehydrog"/>
    <property type="match status" value="1"/>
</dbReference>
<feature type="active site" description="Proton acceptor" evidence="14 15">
    <location>
        <position position="196"/>
    </location>
</feature>
<comment type="catalytic activity">
    <reaction evidence="14">
        <text>sn-glycerol 3-phosphate + NAD(+) = dihydroxyacetone phosphate + NADH + H(+)</text>
        <dbReference type="Rhea" id="RHEA:11092"/>
        <dbReference type="ChEBI" id="CHEBI:15378"/>
        <dbReference type="ChEBI" id="CHEBI:57540"/>
        <dbReference type="ChEBI" id="CHEBI:57597"/>
        <dbReference type="ChEBI" id="CHEBI:57642"/>
        <dbReference type="ChEBI" id="CHEBI:57945"/>
        <dbReference type="EC" id="1.1.1.94"/>
    </reaction>
</comment>
<keyword evidence="2 14" id="KW-0444">Lipid biosynthesis</keyword>
<comment type="caution">
    <text evidence="14">Lacks conserved residue(s) required for the propagation of feature annotation.</text>
</comment>
<dbReference type="AlphaFoldDB" id="A0A840HYP0"/>
<feature type="binding site" evidence="17">
    <location>
        <position position="145"/>
    </location>
    <ligand>
        <name>NAD(+)</name>
        <dbReference type="ChEBI" id="CHEBI:57540"/>
    </ligand>
</feature>
<comment type="subcellular location">
    <subcellularLocation>
        <location evidence="14">Cytoplasm</location>
    </subcellularLocation>
</comment>
<dbReference type="InterPro" id="IPR036291">
    <property type="entry name" value="NAD(P)-bd_dom_sf"/>
</dbReference>
<dbReference type="GO" id="GO:0005975">
    <property type="term" value="P:carbohydrate metabolic process"/>
    <property type="evidence" value="ECO:0007669"/>
    <property type="project" value="InterPro"/>
</dbReference>
<feature type="domain" description="Glycerol-3-phosphate dehydrogenase NAD-dependent N-terminal" evidence="19">
    <location>
        <begin position="11"/>
        <end position="164"/>
    </location>
</feature>
<dbReference type="Pfam" id="PF01210">
    <property type="entry name" value="NAD_Gly3P_dh_N"/>
    <property type="match status" value="1"/>
</dbReference>
<comment type="caution">
    <text evidence="21">The sequence shown here is derived from an EMBL/GenBank/DDBJ whole genome shotgun (WGS) entry which is preliminary data.</text>
</comment>
<evidence type="ECO:0000256" key="1">
    <source>
        <dbReference type="ARBA" id="ARBA00011009"/>
    </source>
</evidence>
<dbReference type="EMBL" id="JACHOB010000001">
    <property type="protein sequence ID" value="MBB4657557.1"/>
    <property type="molecule type" value="Genomic_DNA"/>
</dbReference>
<dbReference type="GO" id="GO:0008654">
    <property type="term" value="P:phospholipid biosynthetic process"/>
    <property type="evidence" value="ECO:0007669"/>
    <property type="project" value="UniProtKB-KW"/>
</dbReference>
<accession>A0A840HYP0</accession>
<evidence type="ECO:0000256" key="3">
    <source>
        <dbReference type="ARBA" id="ARBA00022741"/>
    </source>
</evidence>
<feature type="binding site" evidence="14">
    <location>
        <position position="196"/>
    </location>
    <ligand>
        <name>sn-glycerol 3-phosphate</name>
        <dbReference type="ChEBI" id="CHEBI:57597"/>
    </ligand>
</feature>
<evidence type="ECO:0000313" key="21">
    <source>
        <dbReference type="EMBL" id="MBB4657557.1"/>
    </source>
</evidence>
<evidence type="ECO:0000256" key="2">
    <source>
        <dbReference type="ARBA" id="ARBA00022516"/>
    </source>
</evidence>
<keyword evidence="8 14" id="KW-0594">Phospholipid biosynthesis</keyword>
<dbReference type="Pfam" id="PF07479">
    <property type="entry name" value="NAD_Gly3P_dh_C"/>
    <property type="match status" value="1"/>
</dbReference>
<feature type="binding site" evidence="14">
    <location>
        <position position="18"/>
    </location>
    <ligand>
        <name>NADPH</name>
        <dbReference type="ChEBI" id="CHEBI:57783"/>
    </ligand>
</feature>
<evidence type="ECO:0000256" key="9">
    <source>
        <dbReference type="ARBA" id="ARBA00023264"/>
    </source>
</evidence>
<evidence type="ECO:0000256" key="4">
    <source>
        <dbReference type="ARBA" id="ARBA00022857"/>
    </source>
</evidence>
<dbReference type="InterPro" id="IPR008927">
    <property type="entry name" value="6-PGluconate_DH-like_C_sf"/>
</dbReference>
<dbReference type="PIRSF" id="PIRSF000114">
    <property type="entry name" value="Glycerol-3-P_dh"/>
    <property type="match status" value="1"/>
</dbReference>
<evidence type="ECO:0000256" key="15">
    <source>
        <dbReference type="PIRSR" id="PIRSR000114-1"/>
    </source>
</evidence>
<dbReference type="PANTHER" id="PTHR11728">
    <property type="entry name" value="GLYCEROL-3-PHOSPHATE DEHYDROGENASE"/>
    <property type="match status" value="1"/>
</dbReference>
<dbReference type="GO" id="GO:0051287">
    <property type="term" value="F:NAD binding"/>
    <property type="evidence" value="ECO:0007669"/>
    <property type="project" value="InterPro"/>
</dbReference>
<dbReference type="Proteomes" id="UP000563524">
    <property type="component" value="Unassembled WGS sequence"/>
</dbReference>
<feature type="binding site" evidence="14">
    <location>
        <position position="145"/>
    </location>
    <ligand>
        <name>NADPH</name>
        <dbReference type="ChEBI" id="CHEBI:57783"/>
    </ligand>
</feature>
<feature type="binding site" evidence="14">
    <location>
        <position position="39"/>
    </location>
    <ligand>
        <name>NADPH</name>
        <dbReference type="ChEBI" id="CHEBI:57783"/>
    </ligand>
</feature>
<evidence type="ECO:0000256" key="17">
    <source>
        <dbReference type="PIRSR" id="PIRSR000114-3"/>
    </source>
</evidence>
<dbReference type="InterPro" id="IPR006168">
    <property type="entry name" value="G3P_DH_NAD-dep"/>
</dbReference>
<dbReference type="NCBIfam" id="NF000940">
    <property type="entry name" value="PRK00094.1-2"/>
    <property type="match status" value="1"/>
</dbReference>
<keyword evidence="6 14" id="KW-0520">NAD</keyword>
<dbReference type="GO" id="GO:0047952">
    <property type="term" value="F:glycerol-3-phosphate dehydrogenase [NAD(P)+] activity"/>
    <property type="evidence" value="ECO:0007669"/>
    <property type="project" value="UniProtKB-UniRule"/>
</dbReference>
<feature type="binding site" evidence="14">
    <location>
        <position position="143"/>
    </location>
    <ligand>
        <name>sn-glycerol 3-phosphate</name>
        <dbReference type="ChEBI" id="CHEBI:57597"/>
    </ligand>
</feature>
<evidence type="ECO:0000256" key="6">
    <source>
        <dbReference type="ARBA" id="ARBA00023027"/>
    </source>
</evidence>
<feature type="binding site" evidence="14">
    <location>
        <position position="259"/>
    </location>
    <ligand>
        <name>sn-glycerol 3-phosphate</name>
        <dbReference type="ChEBI" id="CHEBI:57597"/>
    </ligand>
</feature>
<feature type="binding site" evidence="16">
    <location>
        <begin position="260"/>
        <end position="261"/>
    </location>
    <ligand>
        <name>substrate</name>
    </ligand>
</feature>
<feature type="binding site" evidence="16">
    <location>
        <position position="113"/>
    </location>
    <ligand>
        <name>substrate</name>
    </ligand>
</feature>
<evidence type="ECO:0000256" key="12">
    <source>
        <dbReference type="ARBA" id="ARBA00069372"/>
    </source>
</evidence>
<feature type="binding site" evidence="14">
    <location>
        <position position="113"/>
    </location>
    <ligand>
        <name>sn-glycerol 3-phosphate</name>
        <dbReference type="ChEBI" id="CHEBI:57597"/>
    </ligand>
</feature>
<organism evidence="21 22">
    <name type="scientific">Parvularcula dongshanensis</name>
    <dbReference type="NCBI Taxonomy" id="1173995"/>
    <lineage>
        <taxon>Bacteria</taxon>
        <taxon>Pseudomonadati</taxon>
        <taxon>Pseudomonadota</taxon>
        <taxon>Alphaproteobacteria</taxon>
        <taxon>Parvularculales</taxon>
        <taxon>Parvularculaceae</taxon>
        <taxon>Parvularcula</taxon>
    </lineage>
</organism>
<proteinExistence type="inferred from homology"/>
<keyword evidence="22" id="KW-1185">Reference proteome</keyword>
<evidence type="ECO:0000256" key="5">
    <source>
        <dbReference type="ARBA" id="ARBA00023002"/>
    </source>
</evidence>
<protein>
    <recommendedName>
        <fullName evidence="12 14">Glycerol-3-phosphate dehydrogenase [NAD(P)+]</fullName>
        <ecNumber evidence="11 14">1.1.1.94</ecNumber>
    </recommendedName>
    <alternativeName>
        <fullName evidence="14">NAD(P)(+)-dependent glycerol-3-phosphate dehydrogenase</fullName>
    </alternativeName>
    <alternativeName>
        <fullName evidence="13 14">NAD(P)H-dependent dihydroxyacetone-phosphate reductase</fullName>
    </alternativeName>
</protein>
<dbReference type="FunFam" id="3.40.50.720:FF:000019">
    <property type="entry name" value="Glycerol-3-phosphate dehydrogenase [NAD(P)+]"/>
    <property type="match status" value="1"/>
</dbReference>
<feature type="binding site" evidence="14">
    <location>
        <position position="113"/>
    </location>
    <ligand>
        <name>NADPH</name>
        <dbReference type="ChEBI" id="CHEBI:57783"/>
    </ligand>
</feature>
<dbReference type="SUPFAM" id="SSF51735">
    <property type="entry name" value="NAD(P)-binding Rossmann-fold domains"/>
    <property type="match status" value="1"/>
</dbReference>
<evidence type="ECO:0000256" key="8">
    <source>
        <dbReference type="ARBA" id="ARBA00023209"/>
    </source>
</evidence>
<name>A0A840HYP0_9PROT</name>
<evidence type="ECO:0000259" key="19">
    <source>
        <dbReference type="Pfam" id="PF01210"/>
    </source>
</evidence>
<keyword evidence="9 14" id="KW-1208">Phospholipid metabolism</keyword>
<feature type="binding site" evidence="14">
    <location>
        <position position="260"/>
    </location>
    <ligand>
        <name>sn-glycerol 3-phosphate</name>
        <dbReference type="ChEBI" id="CHEBI:57597"/>
    </ligand>
</feature>
<sequence length="337" mass="35146">MTIGREPFERIYVAGAGSWGTALAALCARAGRQTSIWSRGEEIAGQINEEHRNATYLPEIELPSTLRATTDRAAACEAEGILLVVPAQAARDELVALREATGGAAMPVALCCKGIERGTGRLMHQVLKEAWPEALGAVLSGPSFAADVARGLPTAVTLADPDESCGTRWLGTLATETFRPYYSPDVLGAELGGAIKNVLAIACGIVEGRGLGESAKAALMARGFAEAKRFALGMGAKPETLAGLSGLGDLILTCSSRQSRNMSLGYEMGQGRRAADVIAERRTVSEGAATAPVLVSLARERGTDMPITEAVAALLSGELAVDEAIADLMNRPLKIEG</sequence>
<dbReference type="Gene3D" id="3.40.50.720">
    <property type="entry name" value="NAD(P)-binding Rossmann-like Domain"/>
    <property type="match status" value="1"/>
</dbReference>
<comment type="pathway">
    <text evidence="14">Membrane lipid metabolism; glycerophospholipid metabolism.</text>
</comment>
<evidence type="ECO:0000256" key="7">
    <source>
        <dbReference type="ARBA" id="ARBA00023098"/>
    </source>
</evidence>
<dbReference type="PROSITE" id="PS00957">
    <property type="entry name" value="NAD_G3PDH"/>
    <property type="match status" value="1"/>
</dbReference>
<feature type="binding site" evidence="17">
    <location>
        <position position="260"/>
    </location>
    <ligand>
        <name>NAD(+)</name>
        <dbReference type="ChEBI" id="CHEBI:57540"/>
    </ligand>
</feature>
<comment type="catalytic activity">
    <reaction evidence="10">
        <text>sn-glycerol 3-phosphate + NADP(+) = dihydroxyacetone phosphate + NADPH + H(+)</text>
        <dbReference type="Rhea" id="RHEA:11096"/>
        <dbReference type="ChEBI" id="CHEBI:15378"/>
        <dbReference type="ChEBI" id="CHEBI:57597"/>
        <dbReference type="ChEBI" id="CHEBI:57642"/>
        <dbReference type="ChEBI" id="CHEBI:57783"/>
        <dbReference type="ChEBI" id="CHEBI:58349"/>
        <dbReference type="EC" id="1.1.1.94"/>
    </reaction>
    <physiologicalReaction direction="right-to-left" evidence="10">
        <dbReference type="Rhea" id="RHEA:11098"/>
    </physiologicalReaction>
</comment>
<comment type="function">
    <text evidence="14">Catalyzes the reduction of the glycolytic intermediate dihydroxyacetone phosphate (DHAP) to sn-glycerol 3-phosphate (G3P), the key precursor for phospholipid synthesis.</text>
</comment>
<dbReference type="GO" id="GO:0005829">
    <property type="term" value="C:cytosol"/>
    <property type="evidence" value="ECO:0007669"/>
    <property type="project" value="TreeGrafter"/>
</dbReference>
<comment type="similarity">
    <text evidence="1 14 18">Belongs to the NAD-dependent glycerol-3-phosphate dehydrogenase family.</text>
</comment>
<keyword evidence="4 14" id="KW-0521">NADP</keyword>
<evidence type="ECO:0000256" key="14">
    <source>
        <dbReference type="HAMAP-Rule" id="MF_00394"/>
    </source>
</evidence>
<evidence type="ECO:0000313" key="22">
    <source>
        <dbReference type="Proteomes" id="UP000563524"/>
    </source>
</evidence>
<dbReference type="InterPro" id="IPR011128">
    <property type="entry name" value="G3P_DH_NAD-dep_N"/>
</dbReference>
<dbReference type="GO" id="GO:0006650">
    <property type="term" value="P:glycerophospholipid metabolic process"/>
    <property type="evidence" value="ECO:0007669"/>
    <property type="project" value="UniProtKB-UniRule"/>
</dbReference>
<dbReference type="GO" id="GO:0046167">
    <property type="term" value="P:glycerol-3-phosphate biosynthetic process"/>
    <property type="evidence" value="ECO:0007669"/>
    <property type="project" value="UniProtKB-UniRule"/>
</dbReference>
<feature type="binding site" evidence="14">
    <location>
        <position position="249"/>
    </location>
    <ligand>
        <name>sn-glycerol 3-phosphate</name>
        <dbReference type="ChEBI" id="CHEBI:57597"/>
    </ligand>
</feature>
<evidence type="ECO:0000256" key="18">
    <source>
        <dbReference type="RuleBase" id="RU000437"/>
    </source>
</evidence>
<feature type="binding site" evidence="14">
    <location>
        <position position="141"/>
    </location>
    <ligand>
        <name>sn-glycerol 3-phosphate</name>
        <dbReference type="ChEBI" id="CHEBI:57597"/>
    </ligand>
</feature>
<dbReference type="PANTHER" id="PTHR11728:SF1">
    <property type="entry name" value="GLYCEROL-3-PHOSPHATE DEHYDROGENASE [NAD(+)] 2, CHLOROPLASTIC"/>
    <property type="match status" value="1"/>
</dbReference>